<protein>
    <recommendedName>
        <fullName evidence="4">Phosphate-binding protein</fullName>
    </recommendedName>
</protein>
<comment type="similarity">
    <text evidence="1 4">Belongs to the PstS family.</text>
</comment>
<dbReference type="Proteomes" id="UP000033633">
    <property type="component" value="Unassembled WGS sequence"/>
</dbReference>
<dbReference type="InterPro" id="IPR011862">
    <property type="entry name" value="Phos-bd"/>
</dbReference>
<evidence type="ECO:0000313" key="6">
    <source>
        <dbReference type="EMBL" id="KKC99657.1"/>
    </source>
</evidence>
<dbReference type="GO" id="GO:0042597">
    <property type="term" value="C:periplasmic space"/>
    <property type="evidence" value="ECO:0007669"/>
    <property type="project" value="UniProtKB-SubCell"/>
</dbReference>
<dbReference type="SUPFAM" id="SSF53850">
    <property type="entry name" value="Periplasmic binding protein-like II"/>
    <property type="match status" value="1"/>
</dbReference>
<dbReference type="GO" id="GO:0007155">
    <property type="term" value="P:cell adhesion"/>
    <property type="evidence" value="ECO:0007669"/>
    <property type="project" value="UniProtKB-UniRule"/>
</dbReference>
<accession>A0A0F5VC57</accession>
<proteinExistence type="inferred from homology"/>
<dbReference type="NCBIfam" id="TIGR02136">
    <property type="entry name" value="ptsS_2"/>
    <property type="match status" value="1"/>
</dbReference>
<keyword evidence="2 4" id="KW-0813">Transport</keyword>
<evidence type="ECO:0000313" key="7">
    <source>
        <dbReference type="Proteomes" id="UP000033633"/>
    </source>
</evidence>
<dbReference type="GO" id="GO:0005576">
    <property type="term" value="C:extracellular region"/>
    <property type="evidence" value="ECO:0007669"/>
    <property type="project" value="UniProtKB-SubCell"/>
</dbReference>
<dbReference type="GO" id="GO:0042301">
    <property type="term" value="F:phosphate ion binding"/>
    <property type="evidence" value="ECO:0007669"/>
    <property type="project" value="UniProtKB-UniRule"/>
</dbReference>
<dbReference type="OrthoDB" id="9790048at2"/>
<reference evidence="6 7" key="1">
    <citation type="submission" date="2014-12" db="EMBL/GenBank/DDBJ databases">
        <title>Mercury Reductase activity and rhizosphere competence traits in the genome of root associated Photobacterium halotolerans MELD1.</title>
        <authorList>
            <person name="Mathew D.C."/>
            <person name="Huang C.-C."/>
        </authorList>
    </citation>
    <scope>NUCLEOTIDE SEQUENCE [LARGE SCALE GENOMIC DNA]</scope>
    <source>
        <strain evidence="6 7">MELD1</strain>
    </source>
</reference>
<evidence type="ECO:0000256" key="3">
    <source>
        <dbReference type="ARBA" id="ARBA00022729"/>
    </source>
</evidence>
<dbReference type="AlphaFoldDB" id="A0A0F5VC57"/>
<name>A0A0F5VC57_9GAMM</name>
<dbReference type="InterPro" id="IPR050811">
    <property type="entry name" value="Phosphate_ABC_transporter"/>
</dbReference>
<comment type="caution">
    <text evidence="6">The sequence shown here is derived from an EMBL/GenBank/DDBJ whole genome shotgun (WGS) entry which is preliminary data.</text>
</comment>
<feature type="chain" id="PRO_5027144113" description="Phosphate-binding protein" evidence="4">
    <location>
        <begin position="22"/>
        <end position="272"/>
    </location>
</feature>
<evidence type="ECO:0000259" key="5">
    <source>
        <dbReference type="Pfam" id="PF12849"/>
    </source>
</evidence>
<evidence type="ECO:0000256" key="2">
    <source>
        <dbReference type="ARBA" id="ARBA00022448"/>
    </source>
</evidence>
<dbReference type="InterPro" id="IPR024370">
    <property type="entry name" value="PBP_domain"/>
</dbReference>
<dbReference type="GO" id="GO:0006817">
    <property type="term" value="P:phosphate ion transport"/>
    <property type="evidence" value="ECO:0007669"/>
    <property type="project" value="UniProtKB-UniRule"/>
</dbReference>
<dbReference type="PANTHER" id="PTHR30570:SF1">
    <property type="entry name" value="PHOSPHATE-BINDING PROTEIN PSTS"/>
    <property type="match status" value="1"/>
</dbReference>
<organism evidence="6 7">
    <name type="scientific">Photobacterium halotolerans</name>
    <dbReference type="NCBI Taxonomy" id="265726"/>
    <lineage>
        <taxon>Bacteria</taxon>
        <taxon>Pseudomonadati</taxon>
        <taxon>Pseudomonadota</taxon>
        <taxon>Gammaproteobacteria</taxon>
        <taxon>Vibrionales</taxon>
        <taxon>Vibrionaceae</taxon>
        <taxon>Photobacterium</taxon>
    </lineage>
</organism>
<dbReference type="RefSeq" id="WP_046220896.1">
    <property type="nucleotide sequence ID" value="NZ_JWYV01000009.1"/>
</dbReference>
<dbReference type="CDD" id="cd13653">
    <property type="entry name" value="PBP2_phosphate_like_1"/>
    <property type="match status" value="1"/>
</dbReference>
<feature type="signal peptide" evidence="4">
    <location>
        <begin position="1"/>
        <end position="21"/>
    </location>
</feature>
<keyword evidence="7" id="KW-1185">Reference proteome</keyword>
<dbReference type="STRING" id="265726.KY46_12140"/>
<comment type="subcellular location">
    <subcellularLocation>
        <location evidence="4">Periplasm</location>
    </subcellularLocation>
    <subcellularLocation>
        <location evidence="4">Secreted</location>
    </subcellularLocation>
</comment>
<keyword evidence="4" id="KW-0574">Periplasm</keyword>
<gene>
    <name evidence="6" type="ORF">KY46_12140</name>
</gene>
<dbReference type="EMBL" id="JWYV01000009">
    <property type="protein sequence ID" value="KKC99657.1"/>
    <property type="molecule type" value="Genomic_DNA"/>
</dbReference>
<comment type="function">
    <text evidence="4">Involved in the system for phosphate transport across the cytoplasmic membrane.</text>
</comment>
<keyword evidence="3 4" id="KW-0732">Signal</keyword>
<keyword evidence="4" id="KW-0964">Secreted</keyword>
<feature type="domain" description="PBP" evidence="5">
    <location>
        <begin position="21"/>
        <end position="256"/>
    </location>
</feature>
<evidence type="ECO:0000256" key="1">
    <source>
        <dbReference type="ARBA" id="ARBA00008725"/>
    </source>
</evidence>
<dbReference type="Gene3D" id="3.40.190.10">
    <property type="entry name" value="Periplasmic binding protein-like II"/>
    <property type="match status" value="2"/>
</dbReference>
<dbReference type="PATRIC" id="fig|265726.11.peg.4605"/>
<keyword evidence="4" id="KW-0592">Phosphate transport</keyword>
<evidence type="ECO:0000256" key="4">
    <source>
        <dbReference type="RuleBase" id="RU367119"/>
    </source>
</evidence>
<dbReference type="Pfam" id="PF12849">
    <property type="entry name" value="PBP_like_2"/>
    <property type="match status" value="1"/>
</dbReference>
<sequence length="272" mass="29667">MLLRLASLLAVITLLPIQAHAKTITVSGSTSVSHILEVLAEQYEQQHAETSIAVQGTGSAAGISAVKQEASELGMSSRFLKEEEIRPDLSTTLIAHDGIALVVNKSNPIKTLNREQVMGIYQGKITNWKQLGGEDLPIAVVSRENASGSRFSFEDFMGLTRTIGDKSVSDINVKALVVNTNGMVKSLISRNKHAIGYLSLGSVDDSVKPLAFEGVTPNLENLESGQYQISRPFIMLYKSKKLTSDGRDFLNYLLSENSQKLLHDRGYIPVVH</sequence>
<dbReference type="PANTHER" id="PTHR30570">
    <property type="entry name" value="PERIPLASMIC PHOSPHATE BINDING COMPONENT OF PHOSPHATE ABC TRANSPORTER"/>
    <property type="match status" value="1"/>
</dbReference>